<evidence type="ECO:0000259" key="6">
    <source>
        <dbReference type="Pfam" id="PF05175"/>
    </source>
</evidence>
<reference evidence="7 8" key="1">
    <citation type="submission" date="2023-09" db="EMBL/GenBank/DDBJ databases">
        <title>Thalassobella suaedae gen. nov., sp. nov., a marine bacterium of the family Flavobacteriaceae isolated from a halophyte Suaeda japonica.</title>
        <authorList>
            <person name="Lee S.Y."/>
            <person name="Hwang C.Y."/>
        </authorList>
    </citation>
    <scope>NUCLEOTIDE SEQUENCE [LARGE SCALE GENOMIC DNA]</scope>
    <source>
        <strain evidence="7 8">HL-DH10</strain>
    </source>
</reference>
<dbReference type="NCBIfam" id="TIGR00536">
    <property type="entry name" value="hemK_fam"/>
    <property type="match status" value="1"/>
</dbReference>
<dbReference type="PANTHER" id="PTHR18895">
    <property type="entry name" value="HEMK METHYLTRANSFERASE"/>
    <property type="match status" value="1"/>
</dbReference>
<dbReference type="GO" id="GO:0032259">
    <property type="term" value="P:methylation"/>
    <property type="evidence" value="ECO:0007669"/>
    <property type="project" value="UniProtKB-KW"/>
</dbReference>
<comment type="function">
    <text evidence="5">Methylates the class 1 translation termination release factors RF1/PrfA and RF2/PrfB on the glutamine residue of the universally conserved GGQ motif.</text>
</comment>
<keyword evidence="8" id="KW-1185">Reference proteome</keyword>
<comment type="similarity">
    <text evidence="5">Belongs to the protein N5-glutamine methyltransferase family. PrmC subfamily.</text>
</comment>
<comment type="caution">
    <text evidence="5">Lacks conserved residue(s) required for the propagation of feature annotation.</text>
</comment>
<dbReference type="InterPro" id="IPR050320">
    <property type="entry name" value="N5-glutamine_MTase"/>
</dbReference>
<evidence type="ECO:0000256" key="5">
    <source>
        <dbReference type="HAMAP-Rule" id="MF_02126"/>
    </source>
</evidence>
<dbReference type="InterPro" id="IPR019874">
    <property type="entry name" value="RF_methyltr_PrmC"/>
</dbReference>
<dbReference type="Gene3D" id="3.40.50.150">
    <property type="entry name" value="Vaccinia Virus protein VP39"/>
    <property type="match status" value="1"/>
</dbReference>
<comment type="catalytic activity">
    <reaction evidence="4 5">
        <text>L-glutaminyl-[peptide chain release factor] + S-adenosyl-L-methionine = N(5)-methyl-L-glutaminyl-[peptide chain release factor] + S-adenosyl-L-homocysteine + H(+)</text>
        <dbReference type="Rhea" id="RHEA:42896"/>
        <dbReference type="Rhea" id="RHEA-COMP:10271"/>
        <dbReference type="Rhea" id="RHEA-COMP:10272"/>
        <dbReference type="ChEBI" id="CHEBI:15378"/>
        <dbReference type="ChEBI" id="CHEBI:30011"/>
        <dbReference type="ChEBI" id="CHEBI:57856"/>
        <dbReference type="ChEBI" id="CHEBI:59789"/>
        <dbReference type="ChEBI" id="CHEBI:61891"/>
        <dbReference type="EC" id="2.1.1.297"/>
    </reaction>
</comment>
<dbReference type="CDD" id="cd02440">
    <property type="entry name" value="AdoMet_MTases"/>
    <property type="match status" value="1"/>
</dbReference>
<organism evidence="7 8">
    <name type="scientific">Thalassobellus suaedae</name>
    <dbReference type="NCBI Taxonomy" id="3074124"/>
    <lineage>
        <taxon>Bacteria</taxon>
        <taxon>Pseudomonadati</taxon>
        <taxon>Bacteroidota</taxon>
        <taxon>Flavobacteriia</taxon>
        <taxon>Flavobacteriales</taxon>
        <taxon>Flavobacteriaceae</taxon>
        <taxon>Thalassobellus</taxon>
    </lineage>
</organism>
<proteinExistence type="inferred from homology"/>
<accession>A0ABY9Y0Q7</accession>
<dbReference type="Proteomes" id="UP001303407">
    <property type="component" value="Chromosome"/>
</dbReference>
<feature type="binding site" evidence="5">
    <location>
        <begin position="190"/>
        <end position="193"/>
    </location>
    <ligand>
        <name>substrate</name>
    </ligand>
</feature>
<dbReference type="SUPFAM" id="SSF53335">
    <property type="entry name" value="S-adenosyl-L-methionine-dependent methyltransferases"/>
    <property type="match status" value="1"/>
</dbReference>
<sequence>MKLKEIQYTFHQKLDAIYGEEEVDSFFYILIEAYYNVSRLQLALNLEYAVKDAGRVLEALHLLEEEKPIQYILGETEFYGLPFKVNEHTLIPRPETEELVEWIIKEFKNYNSEIRILDIGTGSGCIAVALAKRLKNVKVYALDISKDALKIARKNAELNDVDIEFIEADILNINQSVFNEESEFDIIVSNPPYVRDKEKELMKANVLNNEPHLALFVKDENPLQFYKAITEFAVEKLNKNGQLFFEINEFLGKDMIRLLLKNNFKNIQLKQDIFKKDRMIKGEKE</sequence>
<keyword evidence="3 5" id="KW-0949">S-adenosyl-L-methionine</keyword>
<evidence type="ECO:0000256" key="2">
    <source>
        <dbReference type="ARBA" id="ARBA00022679"/>
    </source>
</evidence>
<dbReference type="GO" id="GO:0102559">
    <property type="term" value="F:peptide chain release factor N(5)-glutamine methyltransferase activity"/>
    <property type="evidence" value="ECO:0007669"/>
    <property type="project" value="UniProtKB-EC"/>
</dbReference>
<feature type="binding site" evidence="5">
    <location>
        <position position="143"/>
    </location>
    <ligand>
        <name>S-adenosyl-L-methionine</name>
        <dbReference type="ChEBI" id="CHEBI:59789"/>
    </ligand>
</feature>
<feature type="binding site" evidence="5">
    <location>
        <begin position="120"/>
        <end position="124"/>
    </location>
    <ligand>
        <name>S-adenosyl-L-methionine</name>
        <dbReference type="ChEBI" id="CHEBI:59789"/>
    </ligand>
</feature>
<keyword evidence="2 5" id="KW-0808">Transferase</keyword>
<dbReference type="NCBIfam" id="TIGR03534">
    <property type="entry name" value="RF_mod_PrmC"/>
    <property type="match status" value="1"/>
</dbReference>
<gene>
    <name evidence="5 7" type="primary">prmC</name>
    <name evidence="7" type="ORF">RHP49_12370</name>
</gene>
<protein>
    <recommendedName>
        <fullName evidence="5">Release factor glutamine methyltransferase</fullName>
        <shortName evidence="5">RF MTase</shortName>
        <ecNumber evidence="5">2.1.1.297</ecNumber>
    </recommendedName>
    <alternativeName>
        <fullName evidence="5">N5-glutamine methyltransferase PrmC</fullName>
    </alternativeName>
    <alternativeName>
        <fullName evidence="5">Protein-(glutamine-N5) MTase PrmC</fullName>
    </alternativeName>
    <alternativeName>
        <fullName evidence="5">Protein-glutamine N-methyltransferase PrmC</fullName>
    </alternativeName>
</protein>
<dbReference type="PROSITE" id="PS00092">
    <property type="entry name" value="N6_MTASE"/>
    <property type="match status" value="1"/>
</dbReference>
<name>A0ABY9Y0Q7_9FLAO</name>
<dbReference type="InterPro" id="IPR029063">
    <property type="entry name" value="SAM-dependent_MTases_sf"/>
</dbReference>
<evidence type="ECO:0000313" key="8">
    <source>
        <dbReference type="Proteomes" id="UP001303407"/>
    </source>
</evidence>
<dbReference type="HAMAP" id="MF_02126">
    <property type="entry name" value="RF_methyltr_PrmC"/>
    <property type="match status" value="1"/>
</dbReference>
<feature type="binding site" evidence="5">
    <location>
        <position position="190"/>
    </location>
    <ligand>
        <name>S-adenosyl-L-methionine</name>
        <dbReference type="ChEBI" id="CHEBI:59789"/>
    </ligand>
</feature>
<evidence type="ECO:0000256" key="4">
    <source>
        <dbReference type="ARBA" id="ARBA00048391"/>
    </source>
</evidence>
<dbReference type="Pfam" id="PF05175">
    <property type="entry name" value="MTS"/>
    <property type="match status" value="1"/>
</dbReference>
<evidence type="ECO:0000256" key="3">
    <source>
        <dbReference type="ARBA" id="ARBA00022691"/>
    </source>
</evidence>
<dbReference type="EMBL" id="CP134536">
    <property type="protein sequence ID" value="WNH11692.1"/>
    <property type="molecule type" value="Genomic_DNA"/>
</dbReference>
<keyword evidence="1 5" id="KW-0489">Methyltransferase</keyword>
<evidence type="ECO:0000313" key="7">
    <source>
        <dbReference type="EMBL" id="WNH11692.1"/>
    </source>
</evidence>
<dbReference type="Gene3D" id="1.10.8.10">
    <property type="entry name" value="DNA helicase RuvA subunit, C-terminal domain"/>
    <property type="match status" value="1"/>
</dbReference>
<dbReference type="PANTHER" id="PTHR18895:SF74">
    <property type="entry name" value="MTRF1L RELEASE FACTOR GLUTAMINE METHYLTRANSFERASE"/>
    <property type="match status" value="1"/>
</dbReference>
<dbReference type="InterPro" id="IPR007848">
    <property type="entry name" value="Small_mtfrase_dom"/>
</dbReference>
<dbReference type="InterPro" id="IPR002052">
    <property type="entry name" value="DNA_methylase_N6_adenine_CS"/>
</dbReference>
<dbReference type="InterPro" id="IPR004556">
    <property type="entry name" value="HemK-like"/>
</dbReference>
<feature type="domain" description="Methyltransferase small" evidence="6">
    <location>
        <begin position="107"/>
        <end position="202"/>
    </location>
</feature>
<dbReference type="RefSeq" id="WP_415861671.1">
    <property type="nucleotide sequence ID" value="NZ_CP134536.1"/>
</dbReference>
<dbReference type="EC" id="2.1.1.297" evidence="5"/>
<evidence type="ECO:0000256" key="1">
    <source>
        <dbReference type="ARBA" id="ARBA00022603"/>
    </source>
</evidence>